<dbReference type="Proteomes" id="UP001067235">
    <property type="component" value="Unassembled WGS sequence"/>
</dbReference>
<evidence type="ECO:0000313" key="6">
    <source>
        <dbReference type="EMBL" id="MCZ4551455.1"/>
    </source>
</evidence>
<feature type="domain" description="ANTAR" evidence="5">
    <location>
        <begin position="177"/>
        <end position="238"/>
    </location>
</feature>
<evidence type="ECO:0000256" key="1">
    <source>
        <dbReference type="ARBA" id="ARBA00022679"/>
    </source>
</evidence>
<keyword evidence="1" id="KW-0808">Transferase</keyword>
<dbReference type="InterPro" id="IPR012074">
    <property type="entry name" value="GAF_ANTAR"/>
</dbReference>
<evidence type="ECO:0000259" key="5">
    <source>
        <dbReference type="PROSITE" id="PS50921"/>
    </source>
</evidence>
<sequence length="252" mass="26397">MTEHEPARPAAAEGDDDLRSALSSLSHLATGSLSLADALTQVTEFAVRAIPGADGAGLTVLHDDRPDTVVAGADFVREIDDIQFGLDEGPSITATRTGEIVRSGSLGGESRWPTFGSKVGRLGVHSVLSLPLHTADGVIGAMNVYAHAKNAFDTRAEQLGELFAGPAAVSVQNARALAGAVLLAQRLEKALTHRATIDHAIGILISRSGYTPAEAFDALRVISQQDNRKLSDIAQSLVGDAGRRARARHNEA</sequence>
<comment type="caution">
    <text evidence="6">The sequence shown here is derived from an EMBL/GenBank/DDBJ whole genome shotgun (WGS) entry which is preliminary data.</text>
</comment>
<dbReference type="InterPro" id="IPR003018">
    <property type="entry name" value="GAF"/>
</dbReference>
<dbReference type="PROSITE" id="PS50921">
    <property type="entry name" value="ANTAR"/>
    <property type="match status" value="1"/>
</dbReference>
<evidence type="ECO:0000256" key="4">
    <source>
        <dbReference type="ARBA" id="ARBA00023163"/>
    </source>
</evidence>
<dbReference type="InterPro" id="IPR029016">
    <property type="entry name" value="GAF-like_dom_sf"/>
</dbReference>
<dbReference type="RefSeq" id="WP_301572292.1">
    <property type="nucleotide sequence ID" value="NZ_JAPWIE010000004.1"/>
</dbReference>
<keyword evidence="3" id="KW-0805">Transcription regulation</keyword>
<organism evidence="6 7">
    <name type="scientific">Gordonia rubripertincta</name>
    <name type="common">Rhodococcus corallinus</name>
    <dbReference type="NCBI Taxonomy" id="36822"/>
    <lineage>
        <taxon>Bacteria</taxon>
        <taxon>Bacillati</taxon>
        <taxon>Actinomycetota</taxon>
        <taxon>Actinomycetes</taxon>
        <taxon>Mycobacteriales</taxon>
        <taxon>Gordoniaceae</taxon>
        <taxon>Gordonia</taxon>
    </lineage>
</organism>
<dbReference type="Pfam" id="PF03861">
    <property type="entry name" value="ANTAR"/>
    <property type="match status" value="1"/>
</dbReference>
<dbReference type="SUPFAM" id="SSF52172">
    <property type="entry name" value="CheY-like"/>
    <property type="match status" value="1"/>
</dbReference>
<dbReference type="InterPro" id="IPR036388">
    <property type="entry name" value="WH-like_DNA-bd_sf"/>
</dbReference>
<name>A0ABT4MXN2_GORRU</name>
<dbReference type="PIRSF" id="PIRSF036625">
    <property type="entry name" value="GAF_ANTAR"/>
    <property type="match status" value="1"/>
</dbReference>
<dbReference type="SUPFAM" id="SSF55781">
    <property type="entry name" value="GAF domain-like"/>
    <property type="match status" value="1"/>
</dbReference>
<dbReference type="InterPro" id="IPR011006">
    <property type="entry name" value="CheY-like_superfamily"/>
</dbReference>
<gene>
    <name evidence="6" type="ORF">O4213_15795</name>
</gene>
<reference evidence="6" key="1">
    <citation type="submission" date="2022-12" db="EMBL/GenBank/DDBJ databases">
        <authorList>
            <person name="Krivoruchko A.V."/>
            <person name="Elkin A."/>
        </authorList>
    </citation>
    <scope>NUCLEOTIDE SEQUENCE</scope>
    <source>
        <strain evidence="6">IEGM 1388</strain>
    </source>
</reference>
<dbReference type="Gene3D" id="3.30.450.40">
    <property type="match status" value="1"/>
</dbReference>
<keyword evidence="2" id="KW-0418">Kinase</keyword>
<evidence type="ECO:0000256" key="2">
    <source>
        <dbReference type="ARBA" id="ARBA00022777"/>
    </source>
</evidence>
<dbReference type="Pfam" id="PF13185">
    <property type="entry name" value="GAF_2"/>
    <property type="match status" value="1"/>
</dbReference>
<evidence type="ECO:0000256" key="3">
    <source>
        <dbReference type="ARBA" id="ARBA00023015"/>
    </source>
</evidence>
<dbReference type="Gene3D" id="1.10.10.10">
    <property type="entry name" value="Winged helix-like DNA-binding domain superfamily/Winged helix DNA-binding domain"/>
    <property type="match status" value="1"/>
</dbReference>
<proteinExistence type="predicted"/>
<keyword evidence="7" id="KW-1185">Reference proteome</keyword>
<protein>
    <submittedName>
        <fullName evidence="6">GAF and ANTAR domain-containing protein</fullName>
    </submittedName>
</protein>
<dbReference type="InterPro" id="IPR005561">
    <property type="entry name" value="ANTAR"/>
</dbReference>
<keyword evidence="4" id="KW-0804">Transcription</keyword>
<dbReference type="EMBL" id="JAPWIE010000004">
    <property type="protein sequence ID" value="MCZ4551455.1"/>
    <property type="molecule type" value="Genomic_DNA"/>
</dbReference>
<accession>A0ABT4MXN2</accession>
<dbReference type="SMART" id="SM01012">
    <property type="entry name" value="ANTAR"/>
    <property type="match status" value="1"/>
</dbReference>
<evidence type="ECO:0000313" key="7">
    <source>
        <dbReference type="Proteomes" id="UP001067235"/>
    </source>
</evidence>